<keyword evidence="1" id="KW-1133">Transmembrane helix</keyword>
<dbReference type="Proteomes" id="UP001232245">
    <property type="component" value="Unassembled WGS sequence"/>
</dbReference>
<sequence>MFWLKKQTKQKKHLTSGIQLIFLGYSLVMAIGLLTSNTYSYYRDENEASIGITVGSWADIDDADGHGTELEMEENELLLEDKEEE</sequence>
<evidence type="ECO:0000256" key="1">
    <source>
        <dbReference type="SAM" id="Phobius"/>
    </source>
</evidence>
<protein>
    <submittedName>
        <fullName evidence="2">Uncharacterized protein</fullName>
    </submittedName>
</protein>
<accession>A0ABT9Z2A7</accession>
<dbReference type="RefSeq" id="WP_174879638.1">
    <property type="nucleotide sequence ID" value="NZ_CADEPK010000033.1"/>
</dbReference>
<evidence type="ECO:0000313" key="3">
    <source>
        <dbReference type="Proteomes" id="UP001232245"/>
    </source>
</evidence>
<comment type="caution">
    <text evidence="2">The sequence shown here is derived from an EMBL/GenBank/DDBJ whole genome shotgun (WGS) entry which is preliminary data.</text>
</comment>
<keyword evidence="3" id="KW-1185">Reference proteome</keyword>
<keyword evidence="1" id="KW-0472">Membrane</keyword>
<reference evidence="2 3" key="1">
    <citation type="submission" date="2023-07" db="EMBL/GenBank/DDBJ databases">
        <title>Genomic Encyclopedia of Type Strains, Phase IV (KMG-IV): sequencing the most valuable type-strain genomes for metagenomic binning, comparative biology and taxonomic classification.</title>
        <authorList>
            <person name="Goeker M."/>
        </authorList>
    </citation>
    <scope>NUCLEOTIDE SEQUENCE [LARGE SCALE GENOMIC DNA]</scope>
    <source>
        <strain evidence="2 3">DSM 17723</strain>
    </source>
</reference>
<name>A0ABT9Z2A7_9BACI</name>
<proteinExistence type="predicted"/>
<evidence type="ECO:0000313" key="2">
    <source>
        <dbReference type="EMBL" id="MDQ0226388.1"/>
    </source>
</evidence>
<organism evidence="2 3">
    <name type="scientific">Metabacillus niabensis</name>
    <dbReference type="NCBI Taxonomy" id="324854"/>
    <lineage>
        <taxon>Bacteria</taxon>
        <taxon>Bacillati</taxon>
        <taxon>Bacillota</taxon>
        <taxon>Bacilli</taxon>
        <taxon>Bacillales</taxon>
        <taxon>Bacillaceae</taxon>
        <taxon>Metabacillus</taxon>
    </lineage>
</organism>
<dbReference type="EMBL" id="JAUSTZ010000005">
    <property type="protein sequence ID" value="MDQ0226388.1"/>
    <property type="molecule type" value="Genomic_DNA"/>
</dbReference>
<feature type="transmembrane region" description="Helical" evidence="1">
    <location>
        <begin position="20"/>
        <end position="42"/>
    </location>
</feature>
<keyword evidence="1" id="KW-0812">Transmembrane</keyword>
<gene>
    <name evidence="2" type="ORF">J2S02_002733</name>
</gene>